<dbReference type="AlphaFoldDB" id="W4MAW4"/>
<accession>W4MAW4</accession>
<dbReference type="InterPro" id="IPR034122">
    <property type="entry name" value="Retropepsin-like_bacterial"/>
</dbReference>
<dbReference type="Pfam" id="PF13650">
    <property type="entry name" value="Asp_protease_2"/>
    <property type="match status" value="1"/>
</dbReference>
<dbReference type="CDD" id="cd05483">
    <property type="entry name" value="retropepsin_like_bacteria"/>
    <property type="match status" value="1"/>
</dbReference>
<dbReference type="PROSITE" id="PS00141">
    <property type="entry name" value="ASP_PROTEASE"/>
    <property type="match status" value="1"/>
</dbReference>
<keyword evidence="2" id="KW-1185">Reference proteome</keyword>
<reference evidence="1 2" key="1">
    <citation type="journal article" date="2014" name="Nature">
        <title>An environmental bacterial taxon with a large and distinct metabolic repertoire.</title>
        <authorList>
            <person name="Wilson M.C."/>
            <person name="Mori T."/>
            <person name="Ruckert C."/>
            <person name="Uria A.R."/>
            <person name="Helf M.J."/>
            <person name="Takada K."/>
            <person name="Gernert C."/>
            <person name="Steffens U.A."/>
            <person name="Heycke N."/>
            <person name="Schmitt S."/>
            <person name="Rinke C."/>
            <person name="Helfrich E.J."/>
            <person name="Brachmann A.O."/>
            <person name="Gurgui C."/>
            <person name="Wakimoto T."/>
            <person name="Kracht M."/>
            <person name="Crusemann M."/>
            <person name="Hentschel U."/>
            <person name="Abe I."/>
            <person name="Matsunaga S."/>
            <person name="Kalinowski J."/>
            <person name="Takeyama H."/>
            <person name="Piel J."/>
        </authorList>
    </citation>
    <scope>NUCLEOTIDE SEQUENCE [LARGE SCALE GENOMIC DNA]</scope>
    <source>
        <strain evidence="2">TSY2</strain>
    </source>
</reference>
<dbReference type="GO" id="GO:0006508">
    <property type="term" value="P:proteolysis"/>
    <property type="evidence" value="ECO:0007669"/>
    <property type="project" value="InterPro"/>
</dbReference>
<name>W4MAW4_9BACT</name>
<dbReference type="HOGENOM" id="CLU_2116533_0_0_7"/>
<evidence type="ECO:0008006" key="3">
    <source>
        <dbReference type="Google" id="ProtNLM"/>
    </source>
</evidence>
<dbReference type="InterPro" id="IPR001969">
    <property type="entry name" value="Aspartic_peptidase_AS"/>
</dbReference>
<protein>
    <recommendedName>
        <fullName evidence="3">Peptidase A2 domain-containing protein</fullName>
    </recommendedName>
</protein>
<dbReference type="GO" id="GO:0004190">
    <property type="term" value="F:aspartic-type endopeptidase activity"/>
    <property type="evidence" value="ECO:0007669"/>
    <property type="project" value="InterPro"/>
</dbReference>
<sequence length="114" mass="12484">MLVPVRLCGQNFDFLVDTGAAYTAINPRLASLFNLLASDLRRMTIAPVHGSPLSVPQVVLPELRTGGIELTEVDALVVSFPSELRLHGIIGMNVLRQFRVTLEGDTNTLVLRMI</sequence>
<organism evidence="1 2">
    <name type="scientific">Candidatus Entotheonella gemina</name>
    <dbReference type="NCBI Taxonomy" id="1429439"/>
    <lineage>
        <taxon>Bacteria</taxon>
        <taxon>Pseudomonadati</taxon>
        <taxon>Nitrospinota/Tectimicrobiota group</taxon>
        <taxon>Candidatus Tectimicrobiota</taxon>
        <taxon>Candidatus Entotheonellia</taxon>
        <taxon>Candidatus Entotheonellales</taxon>
        <taxon>Candidatus Entotheonellaceae</taxon>
        <taxon>Candidatus Entotheonella</taxon>
    </lineage>
</organism>
<dbReference type="InterPro" id="IPR021109">
    <property type="entry name" value="Peptidase_aspartic_dom_sf"/>
</dbReference>
<gene>
    <name evidence="1" type="ORF">ETSY2_11815</name>
</gene>
<dbReference type="Gene3D" id="2.40.70.10">
    <property type="entry name" value="Acid Proteases"/>
    <property type="match status" value="1"/>
</dbReference>
<evidence type="ECO:0000313" key="2">
    <source>
        <dbReference type="Proteomes" id="UP000019140"/>
    </source>
</evidence>
<proteinExistence type="predicted"/>
<dbReference type="EMBL" id="AZHX01000478">
    <property type="protein sequence ID" value="ETX07338.1"/>
    <property type="molecule type" value="Genomic_DNA"/>
</dbReference>
<evidence type="ECO:0000313" key="1">
    <source>
        <dbReference type="EMBL" id="ETX07338.1"/>
    </source>
</evidence>
<dbReference type="Proteomes" id="UP000019140">
    <property type="component" value="Unassembled WGS sequence"/>
</dbReference>
<dbReference type="SUPFAM" id="SSF50630">
    <property type="entry name" value="Acid proteases"/>
    <property type="match status" value="1"/>
</dbReference>
<comment type="caution">
    <text evidence="1">The sequence shown here is derived from an EMBL/GenBank/DDBJ whole genome shotgun (WGS) entry which is preliminary data.</text>
</comment>